<dbReference type="PANTHER" id="PTHR30118">
    <property type="entry name" value="HTH-TYPE TRANSCRIPTIONAL REGULATOR LEUO-RELATED"/>
    <property type="match status" value="1"/>
</dbReference>
<dbReference type="GO" id="GO:0003677">
    <property type="term" value="F:DNA binding"/>
    <property type="evidence" value="ECO:0007669"/>
    <property type="project" value="UniProtKB-KW"/>
</dbReference>
<dbReference type="AlphaFoldDB" id="A0A1H6AJA8"/>
<protein>
    <submittedName>
        <fullName evidence="6">DNA-binding transcriptional regulator, LysR family</fullName>
    </submittedName>
</protein>
<evidence type="ECO:0000313" key="6">
    <source>
        <dbReference type="EMBL" id="SEG48095.1"/>
    </source>
</evidence>
<dbReference type="Gene3D" id="3.40.190.10">
    <property type="entry name" value="Periplasmic binding protein-like II"/>
    <property type="match status" value="2"/>
</dbReference>
<dbReference type="PRINTS" id="PR00039">
    <property type="entry name" value="HTHLYSR"/>
</dbReference>
<dbReference type="Pfam" id="PF03466">
    <property type="entry name" value="LysR_substrate"/>
    <property type="match status" value="1"/>
</dbReference>
<dbReference type="Gene3D" id="1.10.10.10">
    <property type="entry name" value="Winged helix-like DNA-binding domain superfamily/Winged helix DNA-binding domain"/>
    <property type="match status" value="1"/>
</dbReference>
<evidence type="ECO:0000256" key="1">
    <source>
        <dbReference type="ARBA" id="ARBA00009437"/>
    </source>
</evidence>
<dbReference type="InterPro" id="IPR050389">
    <property type="entry name" value="LysR-type_TF"/>
</dbReference>
<evidence type="ECO:0000259" key="5">
    <source>
        <dbReference type="PROSITE" id="PS50931"/>
    </source>
</evidence>
<evidence type="ECO:0000313" key="7">
    <source>
        <dbReference type="Proteomes" id="UP000236721"/>
    </source>
</evidence>
<dbReference type="InterPro" id="IPR000847">
    <property type="entry name" value="LysR_HTH_N"/>
</dbReference>
<name>A0A1H6AJA8_9VIBR</name>
<organism evidence="6 7">
    <name type="scientific">Vibrio hangzhouensis</name>
    <dbReference type="NCBI Taxonomy" id="462991"/>
    <lineage>
        <taxon>Bacteria</taxon>
        <taxon>Pseudomonadati</taxon>
        <taxon>Pseudomonadota</taxon>
        <taxon>Gammaproteobacteria</taxon>
        <taxon>Vibrionales</taxon>
        <taxon>Vibrionaceae</taxon>
        <taxon>Vibrio</taxon>
    </lineage>
</organism>
<dbReference type="SUPFAM" id="SSF53850">
    <property type="entry name" value="Periplasmic binding protein-like II"/>
    <property type="match status" value="1"/>
</dbReference>
<dbReference type="PROSITE" id="PS50931">
    <property type="entry name" value="HTH_LYSR"/>
    <property type="match status" value="1"/>
</dbReference>
<dbReference type="OrthoDB" id="6395715at2"/>
<evidence type="ECO:0000256" key="2">
    <source>
        <dbReference type="ARBA" id="ARBA00023015"/>
    </source>
</evidence>
<keyword evidence="3 6" id="KW-0238">DNA-binding</keyword>
<dbReference type="PANTHER" id="PTHR30118:SF15">
    <property type="entry name" value="TRANSCRIPTIONAL REGULATORY PROTEIN"/>
    <property type="match status" value="1"/>
</dbReference>
<sequence>MTTPTNLFQKIDLNLLKTFRVLFLERNTRKTAERLFVTQPAISQALQKLRFHLNDELFVKVQGGLEPTPFAIQMEEKIAPFMDGLESCLEQLEEFEPSVLEGSIKVALAPIVMPCLAGSLFAEIRKQAPKVHLELVSWSHHTPEQIRSGEVLIGVHYDLDNLSKEVARNKLATLEGLVLVRQGHPITKSTITPKDAAPYEIASLVSPGWNDNFSFAGQVLEQQGYQPKIGFRSEILLALIDVVMSTDMLLPHSNLFPVQNYPELRALQLNLDGHTYTKSLYSYLHNKNRQSPKAQWIETIIRDKLQQHLNNQR</sequence>
<evidence type="ECO:0000256" key="4">
    <source>
        <dbReference type="ARBA" id="ARBA00023163"/>
    </source>
</evidence>
<reference evidence="7" key="1">
    <citation type="submission" date="2016-10" db="EMBL/GenBank/DDBJ databases">
        <authorList>
            <person name="Varghese N."/>
            <person name="Submissions S."/>
        </authorList>
    </citation>
    <scope>NUCLEOTIDE SEQUENCE [LARGE SCALE GENOMIC DNA]</scope>
    <source>
        <strain evidence="7">CGMCC 1.7062</strain>
    </source>
</reference>
<dbReference type="Proteomes" id="UP000236721">
    <property type="component" value="Unassembled WGS sequence"/>
</dbReference>
<gene>
    <name evidence="6" type="ORF">SAMN04488244_115102</name>
</gene>
<dbReference type="InterPro" id="IPR005119">
    <property type="entry name" value="LysR_subst-bd"/>
</dbReference>
<proteinExistence type="inferred from homology"/>
<keyword evidence="4" id="KW-0804">Transcription</keyword>
<feature type="domain" description="HTH lysR-type" evidence="5">
    <location>
        <begin position="11"/>
        <end position="68"/>
    </location>
</feature>
<dbReference type="Pfam" id="PF00126">
    <property type="entry name" value="HTH_1"/>
    <property type="match status" value="1"/>
</dbReference>
<keyword evidence="7" id="KW-1185">Reference proteome</keyword>
<dbReference type="SUPFAM" id="SSF46785">
    <property type="entry name" value="Winged helix' DNA-binding domain"/>
    <property type="match status" value="1"/>
</dbReference>
<comment type="similarity">
    <text evidence="1">Belongs to the LysR transcriptional regulatory family.</text>
</comment>
<dbReference type="RefSeq" id="WP_103881232.1">
    <property type="nucleotide sequence ID" value="NZ_FNVG01000015.1"/>
</dbReference>
<dbReference type="EMBL" id="FNVG01000015">
    <property type="protein sequence ID" value="SEG48095.1"/>
    <property type="molecule type" value="Genomic_DNA"/>
</dbReference>
<accession>A0A1H6AJA8</accession>
<evidence type="ECO:0000256" key="3">
    <source>
        <dbReference type="ARBA" id="ARBA00023125"/>
    </source>
</evidence>
<dbReference type="InterPro" id="IPR036390">
    <property type="entry name" value="WH_DNA-bd_sf"/>
</dbReference>
<dbReference type="InterPro" id="IPR036388">
    <property type="entry name" value="WH-like_DNA-bd_sf"/>
</dbReference>
<keyword evidence="2" id="KW-0805">Transcription regulation</keyword>
<dbReference type="GO" id="GO:0003700">
    <property type="term" value="F:DNA-binding transcription factor activity"/>
    <property type="evidence" value="ECO:0007669"/>
    <property type="project" value="InterPro"/>
</dbReference>